<dbReference type="InterPro" id="IPR050266">
    <property type="entry name" value="AB_hydrolase_sf"/>
</dbReference>
<accession>A0A1Y2T5R7</accession>
<dbReference type="InterPro" id="IPR000073">
    <property type="entry name" value="AB_hydrolase_1"/>
</dbReference>
<sequence>MDLRLIRWPSRTGTLAVRMRAGAGAEPVLLLHGLGASHAFFLPAAAGKALAGRPVILPDLPGHGDSQDPAGFSCAMEDLADLLLELLDGLGLRRVSLVGHSMGGTIALHMAERDPGRFTGLLFAEGNLRPEDATLSRRLAAMGAEGVRAELPRLVGQLAGSGLGGREDDLLYAATLSRCAPDVLWRYAAELVRTSDTPGLLERFLHLPVPRTYVYGERTPGLEPLLESLRSHGVPIRMVPGAGHSMMVERPDVFDRILREHLAPKGC</sequence>
<evidence type="ECO:0000313" key="2">
    <source>
        <dbReference type="EMBL" id="OTA40593.1"/>
    </source>
</evidence>
<comment type="caution">
    <text evidence="2">The sequence shown here is derived from an EMBL/GenBank/DDBJ whole genome shotgun (WGS) entry which is preliminary data.</text>
</comment>
<dbReference type="Pfam" id="PF12697">
    <property type="entry name" value="Abhydrolase_6"/>
    <property type="match status" value="1"/>
</dbReference>
<dbReference type="SUPFAM" id="SSF53474">
    <property type="entry name" value="alpha/beta-Hydrolases"/>
    <property type="match status" value="1"/>
</dbReference>
<proteinExistence type="predicted"/>
<dbReference type="Proteomes" id="UP000194267">
    <property type="component" value="Unassembled WGS sequence"/>
</dbReference>
<gene>
    <name evidence="2" type="ORF">A6D92_15470</name>
</gene>
<dbReference type="AlphaFoldDB" id="A0A1Y2T5R7"/>
<dbReference type="EMBL" id="LWLV01001479">
    <property type="protein sequence ID" value="OTA40593.1"/>
    <property type="molecule type" value="Genomic_DNA"/>
</dbReference>
<name>A0A1Y2T5R7_SYMTR</name>
<dbReference type="PANTHER" id="PTHR43798:SF5">
    <property type="entry name" value="MONOACYLGLYCEROL LIPASE ABHD6"/>
    <property type="match status" value="1"/>
</dbReference>
<dbReference type="GO" id="GO:0046464">
    <property type="term" value="P:acylglycerol catabolic process"/>
    <property type="evidence" value="ECO:0007669"/>
    <property type="project" value="TreeGrafter"/>
</dbReference>
<evidence type="ECO:0000313" key="3">
    <source>
        <dbReference type="Proteomes" id="UP000194267"/>
    </source>
</evidence>
<dbReference type="PANTHER" id="PTHR43798">
    <property type="entry name" value="MONOACYLGLYCEROL LIPASE"/>
    <property type="match status" value="1"/>
</dbReference>
<organism evidence="2 3">
    <name type="scientific">Symbiobacterium thermophilum</name>
    <dbReference type="NCBI Taxonomy" id="2734"/>
    <lineage>
        <taxon>Bacteria</taxon>
        <taxon>Bacillati</taxon>
        <taxon>Bacillota</taxon>
        <taxon>Clostridia</taxon>
        <taxon>Eubacteriales</taxon>
        <taxon>Symbiobacteriaceae</taxon>
        <taxon>Symbiobacterium</taxon>
    </lineage>
</organism>
<dbReference type="GO" id="GO:0016020">
    <property type="term" value="C:membrane"/>
    <property type="evidence" value="ECO:0007669"/>
    <property type="project" value="TreeGrafter"/>
</dbReference>
<reference evidence="3" key="1">
    <citation type="submission" date="2016-04" db="EMBL/GenBank/DDBJ databases">
        <authorList>
            <person name="Antunes L.P."/>
            <person name="Martins L.F."/>
            <person name="Pereira R.V."/>
            <person name="Thomas A.M."/>
            <person name="Barbosa D."/>
            <person name="Nascimento L."/>
            <person name="Silva G.M."/>
            <person name="Condomitti G.W."/>
            <person name="Digiampietri L.A."/>
            <person name="Lombardi K.C."/>
            <person name="Ramos P.L."/>
            <person name="Quaggio R.B."/>
            <person name="Oliveira J.C."/>
            <person name="Pascon R.C."/>
            <person name="Cruz J.B."/>
            <person name="Silva A.M."/>
            <person name="Setubal J.C."/>
        </authorList>
    </citation>
    <scope>NUCLEOTIDE SEQUENCE [LARGE SCALE GENOMIC DNA]</scope>
</reference>
<dbReference type="InterPro" id="IPR029058">
    <property type="entry name" value="AB_hydrolase_fold"/>
</dbReference>
<dbReference type="PRINTS" id="PR00111">
    <property type="entry name" value="ABHYDROLASE"/>
</dbReference>
<dbReference type="GO" id="GO:0047372">
    <property type="term" value="F:monoacylglycerol lipase activity"/>
    <property type="evidence" value="ECO:0007669"/>
    <property type="project" value="TreeGrafter"/>
</dbReference>
<protein>
    <recommendedName>
        <fullName evidence="1">AB hydrolase-1 domain-containing protein</fullName>
    </recommendedName>
</protein>
<dbReference type="Gene3D" id="3.40.50.1820">
    <property type="entry name" value="alpha/beta hydrolase"/>
    <property type="match status" value="1"/>
</dbReference>
<feature type="domain" description="AB hydrolase-1" evidence="1">
    <location>
        <begin position="28"/>
        <end position="254"/>
    </location>
</feature>
<evidence type="ECO:0000259" key="1">
    <source>
        <dbReference type="Pfam" id="PF12697"/>
    </source>
</evidence>